<protein>
    <submittedName>
        <fullName evidence="1">Uncharacterized protein</fullName>
    </submittedName>
</protein>
<dbReference type="Proteomes" id="UP000287798">
    <property type="component" value="Unassembled WGS sequence"/>
</dbReference>
<sequence>MVVLLGWSLNEYRHMTCAWHGCKSLVRAFAPCPTRIADDADQALVESGPIAIVQGMKFRLATAVLVTVGDTVVLLTKKPALETSCNLVALLPQELCS</sequence>
<proteinExistence type="predicted"/>
<evidence type="ECO:0000313" key="1">
    <source>
        <dbReference type="EMBL" id="RRQ21635.1"/>
    </source>
</evidence>
<dbReference type="AlphaFoldDB" id="A0A426QIR0"/>
<reference evidence="1 2" key="1">
    <citation type="journal article" date="2010" name="Int. J. Syst. Evol. Microbiol.">
        <title>Thiohalobacter thiocyanaticus gen. nov., sp. nov., a moderately halophilic, sulfur-oxidizing gammaproteobacterium from hypersaline lakes, that utilizes thiocyanate.</title>
        <authorList>
            <person name="Sorokin D.Y."/>
            <person name="Kovaleva O.L."/>
            <person name="Tourova T.P."/>
            <person name="Muyzer G."/>
        </authorList>
    </citation>
    <scope>NUCLEOTIDE SEQUENCE [LARGE SCALE GENOMIC DNA]</scope>
    <source>
        <strain evidence="1 2">Hrh1</strain>
    </source>
</reference>
<dbReference type="EMBL" id="QZMU01000001">
    <property type="protein sequence ID" value="RRQ21635.1"/>
    <property type="molecule type" value="Genomic_DNA"/>
</dbReference>
<organism evidence="1 2">
    <name type="scientific">Thiohalobacter thiocyanaticus</name>
    <dbReference type="NCBI Taxonomy" id="585455"/>
    <lineage>
        <taxon>Bacteria</taxon>
        <taxon>Pseudomonadati</taxon>
        <taxon>Pseudomonadota</taxon>
        <taxon>Gammaproteobacteria</taxon>
        <taxon>Thiohalobacterales</taxon>
        <taxon>Thiohalobacteraceae</taxon>
        <taxon>Thiohalobacter</taxon>
    </lineage>
</organism>
<comment type="caution">
    <text evidence="1">The sequence shown here is derived from an EMBL/GenBank/DDBJ whole genome shotgun (WGS) entry which is preliminary data.</text>
</comment>
<gene>
    <name evidence="1" type="ORF">D6C00_06530</name>
</gene>
<evidence type="ECO:0000313" key="2">
    <source>
        <dbReference type="Proteomes" id="UP000287798"/>
    </source>
</evidence>
<keyword evidence="2" id="KW-1185">Reference proteome</keyword>
<accession>A0A426QIR0</accession>
<name>A0A426QIR0_9GAMM</name>